<keyword evidence="3" id="KW-1185">Reference proteome</keyword>
<proteinExistence type="predicted"/>
<evidence type="ECO:0000313" key="3">
    <source>
        <dbReference type="Proteomes" id="UP001154114"/>
    </source>
</evidence>
<accession>A0A9P0C1A7</accession>
<evidence type="ECO:0000313" key="2">
    <source>
        <dbReference type="EMBL" id="CAH0625266.1"/>
    </source>
</evidence>
<evidence type="ECO:0000256" key="1">
    <source>
        <dbReference type="SAM" id="Phobius"/>
    </source>
</evidence>
<feature type="transmembrane region" description="Helical" evidence="1">
    <location>
        <begin position="7"/>
        <end position="40"/>
    </location>
</feature>
<protein>
    <submittedName>
        <fullName evidence="2">Uncharacterized protein</fullName>
    </submittedName>
</protein>
<dbReference type="AlphaFoldDB" id="A0A9P0C1A7"/>
<feature type="transmembrane region" description="Helical" evidence="1">
    <location>
        <begin position="130"/>
        <end position="155"/>
    </location>
</feature>
<dbReference type="Proteomes" id="UP001154114">
    <property type="component" value="Chromosome 7"/>
</dbReference>
<dbReference type="EMBL" id="LR824010">
    <property type="protein sequence ID" value="CAH0625266.1"/>
    <property type="molecule type" value="Genomic_DNA"/>
</dbReference>
<reference evidence="2" key="1">
    <citation type="submission" date="2021-12" db="EMBL/GenBank/DDBJ databases">
        <authorList>
            <person name="King R."/>
        </authorList>
    </citation>
    <scope>NUCLEOTIDE SEQUENCE</scope>
</reference>
<dbReference type="OrthoDB" id="7441394at2759"/>
<organism evidence="2 3">
    <name type="scientific">Chrysodeixis includens</name>
    <name type="common">Soybean looper</name>
    <name type="synonym">Pseudoplusia includens</name>
    <dbReference type="NCBI Taxonomy" id="689277"/>
    <lineage>
        <taxon>Eukaryota</taxon>
        <taxon>Metazoa</taxon>
        <taxon>Ecdysozoa</taxon>
        <taxon>Arthropoda</taxon>
        <taxon>Hexapoda</taxon>
        <taxon>Insecta</taxon>
        <taxon>Pterygota</taxon>
        <taxon>Neoptera</taxon>
        <taxon>Endopterygota</taxon>
        <taxon>Lepidoptera</taxon>
        <taxon>Glossata</taxon>
        <taxon>Ditrysia</taxon>
        <taxon>Noctuoidea</taxon>
        <taxon>Noctuidae</taxon>
        <taxon>Plusiinae</taxon>
        <taxon>Chrysodeixis</taxon>
    </lineage>
</organism>
<gene>
    <name evidence="2" type="ORF">CINC_LOCUS11898</name>
</gene>
<keyword evidence="1" id="KW-1133">Transmembrane helix</keyword>
<feature type="transmembrane region" description="Helical" evidence="1">
    <location>
        <begin position="70"/>
        <end position="94"/>
    </location>
</feature>
<feature type="transmembrane region" description="Helical" evidence="1">
    <location>
        <begin position="101"/>
        <end position="124"/>
    </location>
</feature>
<name>A0A9P0C1A7_CHRIL</name>
<keyword evidence="1" id="KW-0812">Transmembrane</keyword>
<sequence length="188" mass="20968">MCWAEKCCYFIPGNIGCVVVGICSFILSALLLAASITVYVTELSTEADMVHKPLISEILALDLNVSSVRILLWLLMIIAGLWMIFSCLLVVGIVKNLSSFVLCYFAYATFVVIICQLGALLVLLANYWKLSIVLFVASAIYIHFIVVVHTVYNLMIRGKDFSFNRIDQDEELLADFFDENTTSSTVTI</sequence>
<keyword evidence="1" id="KW-0472">Membrane</keyword>